<evidence type="ECO:0000256" key="1">
    <source>
        <dbReference type="ARBA" id="ARBA00022448"/>
    </source>
</evidence>
<proteinExistence type="predicted"/>
<organism evidence="3 4">
    <name type="scientific">Paracoccus tibetensis</name>
    <dbReference type="NCBI Taxonomy" id="336292"/>
    <lineage>
        <taxon>Bacteria</taxon>
        <taxon>Pseudomonadati</taxon>
        <taxon>Pseudomonadota</taxon>
        <taxon>Alphaproteobacteria</taxon>
        <taxon>Rhodobacterales</taxon>
        <taxon>Paracoccaceae</taxon>
        <taxon>Paracoccus</taxon>
    </lineage>
</organism>
<keyword evidence="2" id="KW-1133">Transmembrane helix</keyword>
<protein>
    <submittedName>
        <fullName evidence="3">Multidrug efflux pump subunit AcrA (Membrane-fusion protein)</fullName>
    </submittedName>
</protein>
<keyword evidence="2" id="KW-0812">Transmembrane</keyword>
<dbReference type="GO" id="GO:0060003">
    <property type="term" value="P:copper ion export"/>
    <property type="evidence" value="ECO:0007669"/>
    <property type="project" value="TreeGrafter"/>
</dbReference>
<dbReference type="GO" id="GO:0015679">
    <property type="term" value="P:plasma membrane copper ion transport"/>
    <property type="evidence" value="ECO:0007669"/>
    <property type="project" value="TreeGrafter"/>
</dbReference>
<gene>
    <name evidence="3" type="ORF">SAMN05660710_03332</name>
</gene>
<dbReference type="Gene3D" id="2.40.50.100">
    <property type="match status" value="1"/>
</dbReference>
<sequence length="502" mass="52291">MLTIYLDQFETNTPIIGATIDVETPAGSMQAQPSGEIYRLEADWIAAPGTHELLFTVADDSSIDFLTTSLTIPAPAAPAAALAASGAFASLPGMVAAAQQGLRDLARRAETAPAAPAAVAALLAAFLAGALLMALLRRRIAVITIGGAVLILGLSASLAVAEAAPPDTVIRDVAQRLPDGSVFAPKPAQRILAIRTIQAAQGQHRSAISMPGRIIPDPSASGLVQSATGGRLSAPEGGFLSIGSEVEAGQVLGYVLPVVGAADQTSQRQSRLELERQLALQQRQTERLRTLALNGTVSRTQLEEAELTLTGLRDQLAGLEDPNQNAEELRAPIAGIISKANALPGLIVDSSSEIFHIIDPTRLRVEAMHFGDQPIAESASILGRDGSKVSLTLLGAGLPENGRAQPIHFTVERAEDVPGPGSVVTVFAETSSEAEGVAVPREAVVRGTNGQDMVYVHVAPEVFEPRLVRVAPLDAASVLIAAGVESGERLVTQGAELLNQFR</sequence>
<dbReference type="AlphaFoldDB" id="A0A1G5JNG6"/>
<dbReference type="SUPFAM" id="SSF111369">
    <property type="entry name" value="HlyD-like secretion proteins"/>
    <property type="match status" value="1"/>
</dbReference>
<dbReference type="STRING" id="336292.SAMN05660710_03332"/>
<keyword evidence="2" id="KW-0472">Membrane</keyword>
<dbReference type="Gene3D" id="1.10.287.470">
    <property type="entry name" value="Helix hairpin bin"/>
    <property type="match status" value="1"/>
</dbReference>
<dbReference type="EMBL" id="FMVT01000014">
    <property type="protein sequence ID" value="SCY89935.1"/>
    <property type="molecule type" value="Genomic_DNA"/>
</dbReference>
<keyword evidence="4" id="KW-1185">Reference proteome</keyword>
<accession>A0A1G5JNG6</accession>
<dbReference type="PANTHER" id="PTHR30097">
    <property type="entry name" value="CATION EFFLUX SYSTEM PROTEIN CUSB"/>
    <property type="match status" value="1"/>
</dbReference>
<feature type="transmembrane region" description="Helical" evidence="2">
    <location>
        <begin position="114"/>
        <end position="133"/>
    </location>
</feature>
<evidence type="ECO:0000313" key="4">
    <source>
        <dbReference type="Proteomes" id="UP000199502"/>
    </source>
</evidence>
<dbReference type="GO" id="GO:0030313">
    <property type="term" value="C:cell envelope"/>
    <property type="evidence" value="ECO:0007669"/>
    <property type="project" value="TreeGrafter"/>
</dbReference>
<dbReference type="InterPro" id="IPR051909">
    <property type="entry name" value="MFP_Cation_Efflux"/>
</dbReference>
<name>A0A1G5JNG6_9RHOB</name>
<reference evidence="3 4" key="1">
    <citation type="submission" date="2016-10" db="EMBL/GenBank/DDBJ databases">
        <authorList>
            <person name="de Groot N.N."/>
        </authorList>
    </citation>
    <scope>NUCLEOTIDE SEQUENCE [LARGE SCALE GENOMIC DNA]</scope>
    <source>
        <strain evidence="3 4">CGMCC 1.8925</strain>
    </source>
</reference>
<keyword evidence="1" id="KW-0813">Transport</keyword>
<feature type="transmembrane region" description="Helical" evidence="2">
    <location>
        <begin position="140"/>
        <end position="161"/>
    </location>
</feature>
<evidence type="ECO:0000313" key="3">
    <source>
        <dbReference type="EMBL" id="SCY89935.1"/>
    </source>
</evidence>
<dbReference type="Gene3D" id="2.40.420.20">
    <property type="match status" value="1"/>
</dbReference>
<dbReference type="Proteomes" id="UP000199502">
    <property type="component" value="Unassembled WGS sequence"/>
</dbReference>
<dbReference type="PANTHER" id="PTHR30097:SF4">
    <property type="entry name" value="SLR6042 PROTEIN"/>
    <property type="match status" value="1"/>
</dbReference>
<evidence type="ECO:0000256" key="2">
    <source>
        <dbReference type="SAM" id="Phobius"/>
    </source>
</evidence>